<dbReference type="OrthoDB" id="9784953at2"/>
<feature type="domain" description="HDOD" evidence="1">
    <location>
        <begin position="17"/>
        <end position="209"/>
    </location>
</feature>
<evidence type="ECO:0000313" key="3">
    <source>
        <dbReference type="Proteomes" id="UP000304864"/>
    </source>
</evidence>
<dbReference type="PANTHER" id="PTHR33525">
    <property type="match status" value="1"/>
</dbReference>
<dbReference type="InterPro" id="IPR013976">
    <property type="entry name" value="HDOD"/>
</dbReference>
<dbReference type="Gene3D" id="1.10.3210.10">
    <property type="entry name" value="Hypothetical protein af1432"/>
    <property type="match status" value="1"/>
</dbReference>
<dbReference type="RefSeq" id="WP_138563300.1">
    <property type="nucleotide sequence ID" value="NZ_CP040602.1"/>
</dbReference>
<dbReference type="AlphaFoldDB" id="A0A4P9K4Q5"/>
<dbReference type="InterPro" id="IPR052340">
    <property type="entry name" value="RNase_Y/CdgJ"/>
</dbReference>
<dbReference type="KEGG" id="thig:FE785_00370"/>
<dbReference type="PROSITE" id="PS51833">
    <property type="entry name" value="HDOD"/>
    <property type="match status" value="1"/>
</dbReference>
<reference evidence="2 3" key="1">
    <citation type="submission" date="2019-05" db="EMBL/GenBank/DDBJ databases">
        <title>Thiomicrorhabdus sediminis sp. nov, a novel sulfur-oxidizing bacterium isolated from coastal sediment.</title>
        <authorList>
            <person name="Liu X."/>
        </authorList>
    </citation>
    <scope>NUCLEOTIDE SEQUENCE [LARGE SCALE GENOMIC DNA]</scope>
    <source>
        <strain evidence="2 3">G1</strain>
    </source>
</reference>
<dbReference type="Proteomes" id="UP000304864">
    <property type="component" value="Chromosome"/>
</dbReference>
<dbReference type="PANTHER" id="PTHR33525:SF6">
    <property type="entry name" value="HDOD DOMAIN-CONTAINING PROTEIN"/>
    <property type="match status" value="1"/>
</dbReference>
<dbReference type="Pfam" id="PF08668">
    <property type="entry name" value="HDOD"/>
    <property type="match status" value="1"/>
</dbReference>
<protein>
    <submittedName>
        <fullName evidence="2">HDOD domain-containing protein</fullName>
    </submittedName>
</protein>
<dbReference type="EMBL" id="CP040602">
    <property type="protein sequence ID" value="QCU89187.1"/>
    <property type="molecule type" value="Genomic_DNA"/>
</dbReference>
<evidence type="ECO:0000259" key="1">
    <source>
        <dbReference type="PROSITE" id="PS51833"/>
    </source>
</evidence>
<evidence type="ECO:0000313" key="2">
    <source>
        <dbReference type="EMBL" id="QCU89187.1"/>
    </source>
</evidence>
<name>A0A4P9K4Q5_9GAMM</name>
<sequence length="275" mass="30602">MQEAIKRAVAVINSVKLPEMPKEIADLDQELSHPLSNSRNVAKIIEQNTTLTGDVLRIIKERGLNKSGQPLNSIYDAVNLVGLTTIRNVILTAAFERAKGRGSLFANIIEQNIDTAFCMAELADHVHGITPNEAFMLGLMHNAGALVLAEKDASRYEKLHNHSLVYPTGIIDKEERVFNTNHAMIGAVLGRMWGLSSEMMSAIRFHHMADCSSIADEKIRSMVAMLRIAWSIVAEITGDSFRSEDMKNFELNGLEELLIDSDHIQTIRRALIIRT</sequence>
<dbReference type="SUPFAM" id="SSF109604">
    <property type="entry name" value="HD-domain/PDEase-like"/>
    <property type="match status" value="1"/>
</dbReference>
<organism evidence="2 3">
    <name type="scientific">Thiomicrorhabdus sediminis</name>
    <dbReference type="NCBI Taxonomy" id="2580412"/>
    <lineage>
        <taxon>Bacteria</taxon>
        <taxon>Pseudomonadati</taxon>
        <taxon>Pseudomonadota</taxon>
        <taxon>Gammaproteobacteria</taxon>
        <taxon>Thiotrichales</taxon>
        <taxon>Piscirickettsiaceae</taxon>
        <taxon>Thiomicrorhabdus</taxon>
    </lineage>
</organism>
<accession>A0A4P9K4Q5</accession>
<keyword evidence="3" id="KW-1185">Reference proteome</keyword>
<gene>
    <name evidence="2" type="ORF">FE785_00370</name>
</gene>
<proteinExistence type="predicted"/>